<feature type="transmembrane region" description="Helical" evidence="1">
    <location>
        <begin position="66"/>
        <end position="85"/>
    </location>
</feature>
<keyword evidence="1" id="KW-1133">Transmembrane helix</keyword>
<gene>
    <name evidence="2" type="ORF">NCTC11388_03905</name>
</gene>
<keyword evidence="1" id="KW-0812">Transmembrane</keyword>
<keyword evidence="1" id="KW-0472">Membrane</keyword>
<dbReference type="EMBL" id="UGYW01000002">
    <property type="protein sequence ID" value="SUJ26246.1"/>
    <property type="molecule type" value="Genomic_DNA"/>
</dbReference>
<protein>
    <submittedName>
        <fullName evidence="2">Uncharacterized protein</fullName>
    </submittedName>
</protein>
<organism evidence="2 3">
    <name type="scientific">Sphingobacterium spiritivorum</name>
    <name type="common">Flavobacterium spiritivorum</name>
    <dbReference type="NCBI Taxonomy" id="258"/>
    <lineage>
        <taxon>Bacteria</taxon>
        <taxon>Pseudomonadati</taxon>
        <taxon>Bacteroidota</taxon>
        <taxon>Sphingobacteriia</taxon>
        <taxon>Sphingobacteriales</taxon>
        <taxon>Sphingobacteriaceae</taxon>
        <taxon>Sphingobacterium</taxon>
    </lineage>
</organism>
<accession>A0A380CQ01</accession>
<dbReference type="RefSeq" id="WP_115171276.1">
    <property type="nucleotide sequence ID" value="NZ_UGYW01000002.1"/>
</dbReference>
<evidence type="ECO:0000313" key="3">
    <source>
        <dbReference type="Proteomes" id="UP000254893"/>
    </source>
</evidence>
<dbReference type="Proteomes" id="UP000254893">
    <property type="component" value="Unassembled WGS sequence"/>
</dbReference>
<sequence>MKAISSPGLFTFQRYIGILVTVIGALIFIFDRRPEASTPLMIGLFTLYISKSRVEDERSSSLKTSSLYIAFILAYTLKLISSNLFSHGITGIQVTEVDHFIILTFGIALITYYIRLYFGK</sequence>
<evidence type="ECO:0000313" key="2">
    <source>
        <dbReference type="EMBL" id="SUJ26246.1"/>
    </source>
</evidence>
<reference evidence="2 3" key="1">
    <citation type="submission" date="2018-06" db="EMBL/GenBank/DDBJ databases">
        <authorList>
            <consortium name="Pathogen Informatics"/>
            <person name="Doyle S."/>
        </authorList>
    </citation>
    <scope>NUCLEOTIDE SEQUENCE [LARGE SCALE GENOMIC DNA]</scope>
    <source>
        <strain evidence="2 3">NCTC11388</strain>
    </source>
</reference>
<feature type="transmembrane region" description="Helical" evidence="1">
    <location>
        <begin position="97"/>
        <end position="118"/>
    </location>
</feature>
<evidence type="ECO:0000256" key="1">
    <source>
        <dbReference type="SAM" id="Phobius"/>
    </source>
</evidence>
<dbReference type="AlphaFoldDB" id="A0A380CQ01"/>
<feature type="transmembrane region" description="Helical" evidence="1">
    <location>
        <begin position="12"/>
        <end position="30"/>
    </location>
</feature>
<name>A0A380CQ01_SPHSI</name>
<proteinExistence type="predicted"/>